<evidence type="ECO:0000313" key="11">
    <source>
        <dbReference type="EMBL" id="NOI10279.1"/>
    </source>
</evidence>
<keyword evidence="2" id="KW-1003">Cell membrane</keyword>
<dbReference type="PANTHER" id="PTHR43486">
    <property type="entry name" value="LIPID II FLIPPASE MURJ-RELATED"/>
    <property type="match status" value="1"/>
</dbReference>
<sequence length="483" mass="54761">MKVLVALIALSVVSKFTGLFRELSIGFVFGPGEVLDTFIIVMMVPSIVLDVMSSCINSCYVPIHKKYYKSNPLVLAIILVICVLISFSLSLIVYIINVEMLTLIDWNKSVINQSYITSFSLPASIYIFVCTLNEFFKSILACEDKSPLIPVITIFANVSFIVSIYCLSDIIGSNAIAYSYCIFGVTQMIFGFLFTRKTLKTSFVHKDKLNTKRSRLFIYRFLVLIIPVSIGSITNQVNKSVDKYLASNFDSGSISYLYFSQQLYSVLVGILIVNVVTYYFPKFCEVIKDKRKLYQVINDSLYLLSFISVLIFIIVYNFKRDIVSIVMGYGKLNDNLDIITMIFLLYTSGLIFESISAVFKRVLWANEDTVTPVRISIVGILINVILSVLLSSVIGIYGIVLATVASNCLVSIILGVVIQRNIVGLKFQNWIFKDLLIIFPMLFLLSAYINNYQFNHYENLGFSILIFTIGFGYYLLKRFKFEK</sequence>
<feature type="transmembrane region" description="Helical" evidence="10">
    <location>
        <begin position="371"/>
        <end position="390"/>
    </location>
</feature>
<feature type="transmembrane region" description="Helical" evidence="10">
    <location>
        <begin position="177"/>
        <end position="195"/>
    </location>
</feature>
<name>A0A7Y4B401_VIBAL</name>
<feature type="transmembrane region" description="Helical" evidence="10">
    <location>
        <begin position="338"/>
        <end position="359"/>
    </location>
</feature>
<comment type="subcellular location">
    <subcellularLocation>
        <location evidence="1">Cell membrane</location>
        <topology evidence="1">Multi-pass membrane protein</topology>
    </subcellularLocation>
</comment>
<evidence type="ECO:0000256" key="7">
    <source>
        <dbReference type="ARBA" id="ARBA00023136"/>
    </source>
</evidence>
<dbReference type="PRINTS" id="PR01806">
    <property type="entry name" value="VIRFACTRMVIN"/>
</dbReference>
<keyword evidence="3 10" id="KW-0812">Transmembrane</keyword>
<dbReference type="GO" id="GO:0009252">
    <property type="term" value="P:peptidoglycan biosynthetic process"/>
    <property type="evidence" value="ECO:0007669"/>
    <property type="project" value="UniProtKB-KW"/>
</dbReference>
<gene>
    <name evidence="11" type="ORF">F0254_15575</name>
</gene>
<feature type="transmembrane region" description="Helical" evidence="10">
    <location>
        <begin position="460"/>
        <end position="476"/>
    </location>
</feature>
<comment type="caution">
    <text evidence="11">The sequence shown here is derived from an EMBL/GenBank/DDBJ whole genome shotgun (WGS) entry which is preliminary data.</text>
</comment>
<feature type="transmembrane region" description="Helical" evidence="10">
    <location>
        <begin position="116"/>
        <end position="136"/>
    </location>
</feature>
<evidence type="ECO:0000256" key="10">
    <source>
        <dbReference type="SAM" id="Phobius"/>
    </source>
</evidence>
<dbReference type="RefSeq" id="WP_171345977.1">
    <property type="nucleotide sequence ID" value="NZ_CP118930.1"/>
</dbReference>
<dbReference type="GO" id="GO:0008360">
    <property type="term" value="P:regulation of cell shape"/>
    <property type="evidence" value="ECO:0007669"/>
    <property type="project" value="UniProtKB-KW"/>
</dbReference>
<proteinExistence type="inferred from homology"/>
<organism evidence="11 12">
    <name type="scientific">Vibrio alginolyticus</name>
    <dbReference type="NCBI Taxonomy" id="663"/>
    <lineage>
        <taxon>Bacteria</taxon>
        <taxon>Pseudomonadati</taxon>
        <taxon>Pseudomonadota</taxon>
        <taxon>Gammaproteobacteria</taxon>
        <taxon>Vibrionales</taxon>
        <taxon>Vibrionaceae</taxon>
        <taxon>Vibrio</taxon>
    </lineage>
</organism>
<dbReference type="GO" id="GO:0005886">
    <property type="term" value="C:plasma membrane"/>
    <property type="evidence" value="ECO:0007669"/>
    <property type="project" value="UniProtKB-SubCell"/>
</dbReference>
<dbReference type="Pfam" id="PF03023">
    <property type="entry name" value="MurJ"/>
    <property type="match status" value="1"/>
</dbReference>
<feature type="transmembrane region" description="Helical" evidence="10">
    <location>
        <begin position="254"/>
        <end position="280"/>
    </location>
</feature>
<keyword evidence="6 10" id="KW-1133">Transmembrane helix</keyword>
<feature type="transmembrane region" description="Helical" evidence="10">
    <location>
        <begin position="430"/>
        <end position="448"/>
    </location>
</feature>
<evidence type="ECO:0000256" key="2">
    <source>
        <dbReference type="ARBA" id="ARBA00022475"/>
    </source>
</evidence>
<feature type="transmembrane region" description="Helical" evidence="10">
    <location>
        <begin position="396"/>
        <end position="418"/>
    </location>
</feature>
<dbReference type="InterPro" id="IPR004268">
    <property type="entry name" value="MurJ"/>
</dbReference>
<dbReference type="EMBL" id="VTYF01000008">
    <property type="protein sequence ID" value="NOI10279.1"/>
    <property type="molecule type" value="Genomic_DNA"/>
</dbReference>
<dbReference type="Proteomes" id="UP000532247">
    <property type="component" value="Unassembled WGS sequence"/>
</dbReference>
<dbReference type="AlphaFoldDB" id="A0A7Y4B401"/>
<evidence type="ECO:0000256" key="1">
    <source>
        <dbReference type="ARBA" id="ARBA00004651"/>
    </source>
</evidence>
<evidence type="ECO:0000256" key="8">
    <source>
        <dbReference type="ARBA" id="ARBA00060041"/>
    </source>
</evidence>
<keyword evidence="7 10" id="KW-0472">Membrane</keyword>
<evidence type="ECO:0000256" key="6">
    <source>
        <dbReference type="ARBA" id="ARBA00022989"/>
    </source>
</evidence>
<feature type="transmembrane region" description="Helical" evidence="10">
    <location>
        <begin position="73"/>
        <end position="96"/>
    </location>
</feature>
<keyword evidence="5" id="KW-0573">Peptidoglycan synthesis</keyword>
<reference evidence="11 12" key="1">
    <citation type="submission" date="2019-09" db="EMBL/GenBank/DDBJ databases">
        <title>Draft genome sequencing and comparative genomics of hatchery-associated Vibrios.</title>
        <authorList>
            <person name="Kehlet-Delgado H."/>
            <person name="Mueller R.S."/>
        </authorList>
    </citation>
    <scope>NUCLEOTIDE SEQUENCE [LARGE SCALE GENOMIC DNA]</scope>
    <source>
        <strain evidence="11 12">081416A</strain>
    </source>
</reference>
<evidence type="ECO:0000313" key="12">
    <source>
        <dbReference type="Proteomes" id="UP000532247"/>
    </source>
</evidence>
<protein>
    <submittedName>
        <fullName evidence="11">Uncharacterized protein</fullName>
    </submittedName>
</protein>
<dbReference type="PANTHER" id="PTHR43486:SF1">
    <property type="entry name" value="LIPID II FLIPPASE MURJ-RELATED"/>
    <property type="match status" value="1"/>
</dbReference>
<evidence type="ECO:0000256" key="5">
    <source>
        <dbReference type="ARBA" id="ARBA00022984"/>
    </source>
</evidence>
<feature type="transmembrane region" description="Helical" evidence="10">
    <location>
        <begin position="301"/>
        <end position="318"/>
    </location>
</feature>
<feature type="transmembrane region" description="Helical" evidence="10">
    <location>
        <begin position="38"/>
        <end position="61"/>
    </location>
</feature>
<feature type="transmembrane region" description="Helical" evidence="10">
    <location>
        <begin position="148"/>
        <end position="171"/>
    </location>
</feature>
<evidence type="ECO:0000256" key="3">
    <source>
        <dbReference type="ARBA" id="ARBA00022692"/>
    </source>
</evidence>
<feature type="transmembrane region" description="Helical" evidence="10">
    <location>
        <begin position="216"/>
        <end position="234"/>
    </location>
</feature>
<comment type="function">
    <text evidence="8">Involved in peptidoglycan biosynthesis. Transports lipid-linked peptidoglycan precursors from the inner to the outer leaflet of the cytoplasmic membrane.</text>
</comment>
<comment type="similarity">
    <text evidence="9">Belongs to the MurJ/MviN family.</text>
</comment>
<evidence type="ECO:0000256" key="9">
    <source>
        <dbReference type="ARBA" id="ARBA00061532"/>
    </source>
</evidence>
<keyword evidence="4" id="KW-0133">Cell shape</keyword>
<evidence type="ECO:0000256" key="4">
    <source>
        <dbReference type="ARBA" id="ARBA00022960"/>
    </source>
</evidence>
<accession>A0A7Y4B401</accession>